<comment type="caution">
    <text evidence="2">The sequence shown here is derived from an EMBL/GenBank/DDBJ whole genome shotgun (WGS) entry which is preliminary data.</text>
</comment>
<evidence type="ECO:0000313" key="3">
    <source>
        <dbReference type="Proteomes" id="UP000799776"/>
    </source>
</evidence>
<organism evidence="2 3">
    <name type="scientific">Saccharata proteae CBS 121410</name>
    <dbReference type="NCBI Taxonomy" id="1314787"/>
    <lineage>
        <taxon>Eukaryota</taxon>
        <taxon>Fungi</taxon>
        <taxon>Dikarya</taxon>
        <taxon>Ascomycota</taxon>
        <taxon>Pezizomycotina</taxon>
        <taxon>Dothideomycetes</taxon>
        <taxon>Dothideomycetes incertae sedis</taxon>
        <taxon>Botryosphaeriales</taxon>
        <taxon>Saccharataceae</taxon>
        <taxon>Saccharata</taxon>
    </lineage>
</organism>
<dbReference type="Proteomes" id="UP000799776">
    <property type="component" value="Unassembled WGS sequence"/>
</dbReference>
<evidence type="ECO:0000313" key="2">
    <source>
        <dbReference type="EMBL" id="KAF2083363.1"/>
    </source>
</evidence>
<keyword evidence="3" id="KW-1185">Reference proteome</keyword>
<feature type="compositionally biased region" description="Basic and acidic residues" evidence="1">
    <location>
        <begin position="73"/>
        <end position="82"/>
    </location>
</feature>
<reference evidence="2" key="1">
    <citation type="journal article" date="2020" name="Stud. Mycol.">
        <title>101 Dothideomycetes genomes: a test case for predicting lifestyles and emergence of pathogens.</title>
        <authorList>
            <person name="Haridas S."/>
            <person name="Albert R."/>
            <person name="Binder M."/>
            <person name="Bloem J."/>
            <person name="Labutti K."/>
            <person name="Salamov A."/>
            <person name="Andreopoulos B."/>
            <person name="Baker S."/>
            <person name="Barry K."/>
            <person name="Bills G."/>
            <person name="Bluhm B."/>
            <person name="Cannon C."/>
            <person name="Castanera R."/>
            <person name="Culley D."/>
            <person name="Daum C."/>
            <person name="Ezra D."/>
            <person name="Gonzalez J."/>
            <person name="Henrissat B."/>
            <person name="Kuo A."/>
            <person name="Liang C."/>
            <person name="Lipzen A."/>
            <person name="Lutzoni F."/>
            <person name="Magnuson J."/>
            <person name="Mondo S."/>
            <person name="Nolan M."/>
            <person name="Ohm R."/>
            <person name="Pangilinan J."/>
            <person name="Park H.-J."/>
            <person name="Ramirez L."/>
            <person name="Alfaro M."/>
            <person name="Sun H."/>
            <person name="Tritt A."/>
            <person name="Yoshinaga Y."/>
            <person name="Zwiers L.-H."/>
            <person name="Turgeon B."/>
            <person name="Goodwin S."/>
            <person name="Spatafora J."/>
            <person name="Crous P."/>
            <person name="Grigoriev I."/>
        </authorList>
    </citation>
    <scope>NUCLEOTIDE SEQUENCE</scope>
    <source>
        <strain evidence="2">CBS 121410</strain>
    </source>
</reference>
<feature type="region of interest" description="Disordered" evidence="1">
    <location>
        <begin position="1"/>
        <end position="42"/>
    </location>
</feature>
<feature type="compositionally biased region" description="Basic and acidic residues" evidence="1">
    <location>
        <begin position="94"/>
        <end position="118"/>
    </location>
</feature>
<accession>A0A9P4HP38</accession>
<protein>
    <submittedName>
        <fullName evidence="2">Uncharacterized protein</fullName>
    </submittedName>
</protein>
<dbReference type="AlphaFoldDB" id="A0A9P4HP38"/>
<dbReference type="EMBL" id="ML978797">
    <property type="protein sequence ID" value="KAF2083363.1"/>
    <property type="molecule type" value="Genomic_DNA"/>
</dbReference>
<name>A0A9P4HP38_9PEZI</name>
<evidence type="ECO:0000256" key="1">
    <source>
        <dbReference type="SAM" id="MobiDB-lite"/>
    </source>
</evidence>
<proteinExistence type="predicted"/>
<feature type="region of interest" description="Disordered" evidence="1">
    <location>
        <begin position="55"/>
        <end position="118"/>
    </location>
</feature>
<gene>
    <name evidence="2" type="ORF">K490DRAFT_60561</name>
</gene>
<sequence>MTDTSELDSDTGTLGGNGHEPEPDFKEDEDSNDLGQLENVGHEIKGLAKTIKTEDAEIKMKEPDTEEMSGADWRSKRGEAMPRKKRKRGMPARVKYDEAYSKGKKDGRKIDVRRRGIE</sequence>